<organism evidence="8">
    <name type="scientific">marine sediment metagenome</name>
    <dbReference type="NCBI Taxonomy" id="412755"/>
    <lineage>
        <taxon>unclassified sequences</taxon>
        <taxon>metagenomes</taxon>
        <taxon>ecological metagenomes</taxon>
    </lineage>
</organism>
<keyword evidence="4" id="KW-1133">Transmembrane helix</keyword>
<dbReference type="InterPro" id="IPR027417">
    <property type="entry name" value="P-loop_NTPase"/>
</dbReference>
<evidence type="ECO:0000256" key="5">
    <source>
        <dbReference type="ARBA" id="ARBA00023034"/>
    </source>
</evidence>
<evidence type="ECO:0000256" key="4">
    <source>
        <dbReference type="ARBA" id="ARBA00022989"/>
    </source>
</evidence>
<dbReference type="GO" id="GO:0008146">
    <property type="term" value="F:sulfotransferase activity"/>
    <property type="evidence" value="ECO:0007669"/>
    <property type="project" value="InterPro"/>
</dbReference>
<name>X0TSI5_9ZZZZ</name>
<dbReference type="Pfam" id="PF03567">
    <property type="entry name" value="Sulfotransfer_2"/>
    <property type="match status" value="1"/>
</dbReference>
<dbReference type="InterPro" id="IPR005331">
    <property type="entry name" value="Sulfotransferase"/>
</dbReference>
<evidence type="ECO:0000256" key="1">
    <source>
        <dbReference type="ARBA" id="ARBA00004323"/>
    </source>
</evidence>
<evidence type="ECO:0000256" key="7">
    <source>
        <dbReference type="ARBA" id="ARBA00023180"/>
    </source>
</evidence>
<gene>
    <name evidence="8" type="ORF">S01H1_32194</name>
</gene>
<evidence type="ECO:0000256" key="3">
    <source>
        <dbReference type="ARBA" id="ARBA00022692"/>
    </source>
</evidence>
<proteinExistence type="predicted"/>
<keyword evidence="2" id="KW-0808">Transferase</keyword>
<feature type="non-terminal residue" evidence="8">
    <location>
        <position position="184"/>
    </location>
</feature>
<dbReference type="Gene3D" id="3.40.50.300">
    <property type="entry name" value="P-loop containing nucleotide triphosphate hydrolases"/>
    <property type="match status" value="1"/>
</dbReference>
<keyword evidence="3" id="KW-0812">Transmembrane</keyword>
<evidence type="ECO:0000256" key="2">
    <source>
        <dbReference type="ARBA" id="ARBA00022679"/>
    </source>
</evidence>
<comment type="subcellular location">
    <subcellularLocation>
        <location evidence="1">Golgi apparatus membrane</location>
        <topology evidence="1">Single-pass type II membrane protein</topology>
    </subcellularLocation>
</comment>
<reference evidence="8" key="1">
    <citation type="journal article" date="2014" name="Front. Microbiol.">
        <title>High frequency of phylogenetically diverse reductive dehalogenase-homologous genes in deep subseafloor sedimentary metagenomes.</title>
        <authorList>
            <person name="Kawai M."/>
            <person name="Futagami T."/>
            <person name="Toyoda A."/>
            <person name="Takaki Y."/>
            <person name="Nishi S."/>
            <person name="Hori S."/>
            <person name="Arai W."/>
            <person name="Tsubouchi T."/>
            <person name="Morono Y."/>
            <person name="Uchiyama I."/>
            <person name="Ito T."/>
            <person name="Fujiyama A."/>
            <person name="Inagaki F."/>
            <person name="Takami H."/>
        </authorList>
    </citation>
    <scope>NUCLEOTIDE SEQUENCE</scope>
    <source>
        <strain evidence="8">Expedition CK06-06</strain>
    </source>
</reference>
<comment type="caution">
    <text evidence="8">The sequence shown here is derived from an EMBL/GenBank/DDBJ whole genome shotgun (WGS) entry which is preliminary data.</text>
</comment>
<dbReference type="InterPro" id="IPR018011">
    <property type="entry name" value="Carb_sulfotrans_8-10"/>
</dbReference>
<evidence type="ECO:0008006" key="9">
    <source>
        <dbReference type="Google" id="ProtNLM"/>
    </source>
</evidence>
<protein>
    <recommendedName>
        <fullName evidence="9">Sulfotransferase family protein</fullName>
    </recommendedName>
</protein>
<keyword evidence="6" id="KW-0472">Membrane</keyword>
<accession>X0TSI5</accession>
<dbReference type="PANTHER" id="PTHR12137">
    <property type="entry name" value="CARBOHYDRATE SULFOTRANSFERASE"/>
    <property type="match status" value="1"/>
</dbReference>
<dbReference type="AlphaFoldDB" id="X0TSI5"/>
<evidence type="ECO:0000313" key="8">
    <source>
        <dbReference type="EMBL" id="GAF96179.1"/>
    </source>
</evidence>
<keyword evidence="7" id="KW-0325">Glycoprotein</keyword>
<keyword evidence="5" id="KW-0333">Golgi apparatus</keyword>
<dbReference type="SUPFAM" id="SSF52540">
    <property type="entry name" value="P-loop containing nucleoside triphosphate hydrolases"/>
    <property type="match status" value="1"/>
</dbReference>
<dbReference type="GO" id="GO:0000139">
    <property type="term" value="C:Golgi membrane"/>
    <property type="evidence" value="ECO:0007669"/>
    <property type="project" value="UniProtKB-SubCell"/>
</dbReference>
<dbReference type="EMBL" id="BARS01019918">
    <property type="protein sequence ID" value="GAF96179.1"/>
    <property type="molecule type" value="Genomic_DNA"/>
</dbReference>
<evidence type="ECO:0000256" key="6">
    <source>
        <dbReference type="ARBA" id="ARBA00023136"/>
    </source>
</evidence>
<dbReference type="GO" id="GO:0016051">
    <property type="term" value="P:carbohydrate biosynthetic process"/>
    <property type="evidence" value="ECO:0007669"/>
    <property type="project" value="InterPro"/>
</dbReference>
<sequence>MVIISHKHKFIYIKTYKTASTSIQIYLGKFCGDQDVLTPIEPVTSEIGRLYNETVKNFKGFYSHIGAKEIQKLVGYDIWNHYFKFTFERNPWDRAVSFYHFYKKTKDLSVSFEEWIQDWIKSKKRVSNYDLYTIKGKVAVDYIGKYENLELDLRYVLDKLKLPFEDLPKEKSGYRRNNMEYRSF</sequence>
<dbReference type="PANTHER" id="PTHR12137:SF54">
    <property type="entry name" value="CARBOHYDRATE SULFOTRANSFERASE"/>
    <property type="match status" value="1"/>
</dbReference>